<dbReference type="EMBL" id="JAPQES010000001">
    <property type="protein sequence ID" value="MCY6369401.1"/>
    <property type="molecule type" value="Genomic_DNA"/>
</dbReference>
<dbReference type="RefSeq" id="WP_268047743.1">
    <property type="nucleotide sequence ID" value="NZ_JAPQES010000001.1"/>
</dbReference>
<comment type="caution">
    <text evidence="1">The sequence shown here is derived from an EMBL/GenBank/DDBJ whole genome shotgun (WGS) entry which is preliminary data.</text>
</comment>
<proteinExistence type="predicted"/>
<organism evidence="1 2">
    <name type="scientific">Clostridium ganghwense</name>
    <dbReference type="NCBI Taxonomy" id="312089"/>
    <lineage>
        <taxon>Bacteria</taxon>
        <taxon>Bacillati</taxon>
        <taxon>Bacillota</taxon>
        <taxon>Clostridia</taxon>
        <taxon>Eubacteriales</taxon>
        <taxon>Clostridiaceae</taxon>
        <taxon>Clostridium</taxon>
    </lineage>
</organism>
<name>A0ABT4CMD5_9CLOT</name>
<protein>
    <recommendedName>
        <fullName evidence="3">Rpn family recombination-promoting nuclease/putative transposase</fullName>
    </recommendedName>
</protein>
<reference evidence="1" key="1">
    <citation type="submission" date="2022-12" db="EMBL/GenBank/DDBJ databases">
        <authorList>
            <person name="Wang J."/>
        </authorList>
    </citation>
    <scope>NUCLEOTIDE SEQUENCE</scope>
    <source>
        <strain evidence="1">HY-42-06</strain>
    </source>
</reference>
<gene>
    <name evidence="1" type="ORF">OXH55_01910</name>
</gene>
<dbReference type="Proteomes" id="UP001079657">
    <property type="component" value="Unassembled WGS sequence"/>
</dbReference>
<keyword evidence="2" id="KW-1185">Reference proteome</keyword>
<evidence type="ECO:0008006" key="3">
    <source>
        <dbReference type="Google" id="ProtNLM"/>
    </source>
</evidence>
<evidence type="ECO:0000313" key="2">
    <source>
        <dbReference type="Proteomes" id="UP001079657"/>
    </source>
</evidence>
<sequence length="281" mass="32531">MEVAYHNNDIILKYMSEAFKDTALTFYGVDTPKIKAVIPTELPVLEVSEEAMDFVFLLEDDTYLHLEFQTTKSYENLKRFLLYDARLYKKSNKKIKTAVIYSSDISNAENKIDIGAIKYYVENIFMKKYNGDKIYLKIKEKIEQNFELSDLDKLNLIFLPLMNNSTDKNESAVKAVELAKEIKDEEKRLFCIGALIGISDKFIDKEYVKKLKEVLKMTRVGAELREEGREEGMKEGEIKKAIEVAKKLLEAGMEEKFVMETSGLSEDKVIKIKRELEKGKH</sequence>
<accession>A0ABT4CMD5</accession>
<evidence type="ECO:0000313" key="1">
    <source>
        <dbReference type="EMBL" id="MCY6369401.1"/>
    </source>
</evidence>